<evidence type="ECO:0000259" key="6">
    <source>
        <dbReference type="Pfam" id="PF07715"/>
    </source>
</evidence>
<evidence type="ECO:0000256" key="2">
    <source>
        <dbReference type="ARBA" id="ARBA00023136"/>
    </source>
</evidence>
<dbReference type="Pfam" id="PF07715">
    <property type="entry name" value="Plug"/>
    <property type="match status" value="1"/>
</dbReference>
<dbReference type="EMBL" id="WHPF01000006">
    <property type="protein sequence ID" value="NNV55873.1"/>
    <property type="molecule type" value="Genomic_DNA"/>
</dbReference>
<keyword evidence="2 4" id="KW-0472">Membrane</keyword>
<keyword evidence="4" id="KW-0798">TonB box</keyword>
<dbReference type="SUPFAM" id="SSF49464">
    <property type="entry name" value="Carboxypeptidase regulatory domain-like"/>
    <property type="match status" value="1"/>
</dbReference>
<protein>
    <submittedName>
        <fullName evidence="7">TonB-dependent receptor plug domain-containing protein</fullName>
    </submittedName>
</protein>
<reference evidence="7" key="1">
    <citation type="submission" date="2019-10" db="EMBL/GenBank/DDBJ databases">
        <title>Draft genome sequence of Panacibacter sp. KCS-6.</title>
        <authorList>
            <person name="Yim K.J."/>
        </authorList>
    </citation>
    <scope>NUCLEOTIDE SEQUENCE</scope>
    <source>
        <strain evidence="7">KCS-6</strain>
    </source>
</reference>
<dbReference type="PANTHER" id="PTHR40980:SF5">
    <property type="entry name" value="TONB-DEPENDENT RECEPTOR"/>
    <property type="match status" value="1"/>
</dbReference>
<evidence type="ECO:0000313" key="8">
    <source>
        <dbReference type="Proteomes" id="UP000598971"/>
    </source>
</evidence>
<dbReference type="Gene3D" id="2.170.130.10">
    <property type="entry name" value="TonB-dependent receptor, plug domain"/>
    <property type="match status" value="1"/>
</dbReference>
<accession>A0A8J8FD90</accession>
<keyword evidence="3" id="KW-0998">Cell outer membrane</keyword>
<dbReference type="InterPro" id="IPR000531">
    <property type="entry name" value="Beta-barrel_TonB"/>
</dbReference>
<feature type="domain" description="TonB-dependent receptor-like beta-barrel" evidence="5">
    <location>
        <begin position="474"/>
        <end position="877"/>
    </location>
</feature>
<name>A0A8J8FD90_9BACT</name>
<dbReference type="Gene3D" id="2.40.170.20">
    <property type="entry name" value="TonB-dependent receptor, beta-barrel domain"/>
    <property type="match status" value="1"/>
</dbReference>
<feature type="domain" description="TonB-dependent receptor plug" evidence="6">
    <location>
        <begin position="138"/>
        <end position="230"/>
    </location>
</feature>
<evidence type="ECO:0000256" key="3">
    <source>
        <dbReference type="ARBA" id="ARBA00023237"/>
    </source>
</evidence>
<dbReference type="InterPro" id="IPR037066">
    <property type="entry name" value="Plug_dom_sf"/>
</dbReference>
<dbReference type="AlphaFoldDB" id="A0A8J8FD90"/>
<proteinExistence type="inferred from homology"/>
<dbReference type="InterPro" id="IPR036942">
    <property type="entry name" value="Beta-barrel_TonB_sf"/>
</dbReference>
<evidence type="ECO:0000256" key="1">
    <source>
        <dbReference type="ARBA" id="ARBA00004442"/>
    </source>
</evidence>
<comment type="subcellular location">
    <subcellularLocation>
        <location evidence="1 4">Cell outer membrane</location>
    </subcellularLocation>
</comment>
<dbReference type="InterPro" id="IPR012910">
    <property type="entry name" value="Plug_dom"/>
</dbReference>
<dbReference type="InterPro" id="IPR008969">
    <property type="entry name" value="CarboxyPept-like_regulatory"/>
</dbReference>
<comment type="caution">
    <text evidence="7">The sequence shown here is derived from an EMBL/GenBank/DDBJ whole genome shotgun (WGS) entry which is preliminary data.</text>
</comment>
<evidence type="ECO:0000313" key="7">
    <source>
        <dbReference type="EMBL" id="NNV55873.1"/>
    </source>
</evidence>
<comment type="similarity">
    <text evidence="4">Belongs to the TonB-dependent receptor family.</text>
</comment>
<dbReference type="PANTHER" id="PTHR40980">
    <property type="entry name" value="PLUG DOMAIN-CONTAINING PROTEIN"/>
    <property type="match status" value="1"/>
</dbReference>
<keyword evidence="7" id="KW-0675">Receptor</keyword>
<dbReference type="SUPFAM" id="SSF56935">
    <property type="entry name" value="Porins"/>
    <property type="match status" value="1"/>
</dbReference>
<evidence type="ECO:0000256" key="4">
    <source>
        <dbReference type="RuleBase" id="RU003357"/>
    </source>
</evidence>
<dbReference type="Gene3D" id="2.60.40.1120">
    <property type="entry name" value="Carboxypeptidase-like, regulatory domain"/>
    <property type="match status" value="1"/>
</dbReference>
<dbReference type="Pfam" id="PF00593">
    <property type="entry name" value="TonB_dep_Rec_b-barrel"/>
    <property type="match status" value="1"/>
</dbReference>
<evidence type="ECO:0000259" key="5">
    <source>
        <dbReference type="Pfam" id="PF00593"/>
    </source>
</evidence>
<gene>
    <name evidence="7" type="ORF">GD597_10420</name>
</gene>
<dbReference type="GO" id="GO:0009279">
    <property type="term" value="C:cell outer membrane"/>
    <property type="evidence" value="ECO:0007669"/>
    <property type="project" value="UniProtKB-SubCell"/>
</dbReference>
<dbReference type="Proteomes" id="UP000598971">
    <property type="component" value="Unassembled WGS sequence"/>
</dbReference>
<organism evidence="7 8">
    <name type="scientific">Limnovirga soli</name>
    <dbReference type="NCBI Taxonomy" id="2656915"/>
    <lineage>
        <taxon>Bacteria</taxon>
        <taxon>Pseudomonadati</taxon>
        <taxon>Bacteroidota</taxon>
        <taxon>Chitinophagia</taxon>
        <taxon>Chitinophagales</taxon>
        <taxon>Chitinophagaceae</taxon>
        <taxon>Limnovirga</taxon>
    </lineage>
</organism>
<dbReference type="Pfam" id="PF13715">
    <property type="entry name" value="CarbopepD_reg_2"/>
    <property type="match status" value="1"/>
</dbReference>
<keyword evidence="8" id="KW-1185">Reference proteome</keyword>
<sequence>MHLKSLYILLVVLLFTKITIAQGGNLTGKITDENNNQALAGASISIVENGKRTVSEADGTYNIKALATGKYTLLISFVGYNSKKIAEVEIISGQLTELNIVLTAAKSTLKVVVVQSTSAKRESLSALLTTRRNAGVVSDGISADFIRKSPDKNISDVLKRISGTTIQENKFVVVRGMNDRYNEAMLNGALLPSSEPDRKTFAFNIFPSEIVDNITIIKSAAPDLPGSFSGGLVQINTKETPDKNFIALKVGSSYNTITNGKNYAGYAGGKTDWLGIDDGTRDIPDQFPNTDILSNASIEDQAKYGKLLNNNWAIKNSTAPLNANFQITGGFSAKMSKKNTYPKLGGIFGVTYNSTYRFSEFLTNDFLDDNTTSIYNYKDSTYSRSILTSGMGNLILKLNANNKIYWNNLYSISSNDQTVIRSGPNPSSGLFDIKANSFFFTSNRIYNSQLAGEHIFPKTKIKLKWQGYYTDLFRNEPDYRRNTFFQVDEGSPYFAFVQGAPSPTANTGVRYYATVKDETKGANLDLSIPFKLLKQTQTVKTGGAYYYNTRSRIARFFGPYYNPDFQPEFNSGLLMYGQDSIYRPENFDVNNGFLLYEYNDPRNIYNGSITNAAGYLMLDNKFNDKLRLVWGVRYEQYENKLNGITESFAPYAIDLKKNSFLPSANFIYAVQAKSNIRASFSKTVSRPQYRELANQLFYDFLTNITFSGNPGLKTTDIYNYDIRWEQYFKGSQYYSISAFYKKFIDPIESYISIAGADSRTISYRNSGKATNYGIELEGRKNFDFISPSLENLSVYANLSVINSKTNEYLSSKDSSYRPLIGQSPYIMNGSLQYNDPKSNLGISVLYNVIGPRLFLVGGIGNDPIWEKPHAVLDIKLTKSFLKNGIAELTFADILHQNDYQYRDVNNSNYHSYSADADAITRRQNFGMTISLAVGYRF</sequence>
<dbReference type="RefSeq" id="WP_171607801.1">
    <property type="nucleotide sequence ID" value="NZ_WHPF01000006.1"/>
</dbReference>